<gene>
    <name evidence="2" type="ORF">RFI_36950</name>
</gene>
<accession>X6LIF5</accession>
<keyword evidence="1" id="KW-1133">Transmembrane helix</keyword>
<dbReference type="Proteomes" id="UP000023152">
    <property type="component" value="Unassembled WGS sequence"/>
</dbReference>
<evidence type="ECO:0000313" key="3">
    <source>
        <dbReference type="Proteomes" id="UP000023152"/>
    </source>
</evidence>
<reference evidence="2 3" key="1">
    <citation type="journal article" date="2013" name="Curr. Biol.">
        <title>The Genome of the Foraminiferan Reticulomyxa filosa.</title>
        <authorList>
            <person name="Glockner G."/>
            <person name="Hulsmann N."/>
            <person name="Schleicher M."/>
            <person name="Noegel A.A."/>
            <person name="Eichinger L."/>
            <person name="Gallinger C."/>
            <person name="Pawlowski J."/>
            <person name="Sierra R."/>
            <person name="Euteneuer U."/>
            <person name="Pillet L."/>
            <person name="Moustafa A."/>
            <person name="Platzer M."/>
            <person name="Groth M."/>
            <person name="Szafranski K."/>
            <person name="Schliwa M."/>
        </authorList>
    </citation>
    <scope>NUCLEOTIDE SEQUENCE [LARGE SCALE GENOMIC DNA]</scope>
</reference>
<proteinExistence type="predicted"/>
<evidence type="ECO:0000256" key="1">
    <source>
        <dbReference type="SAM" id="Phobius"/>
    </source>
</evidence>
<feature type="transmembrane region" description="Helical" evidence="1">
    <location>
        <begin position="149"/>
        <end position="175"/>
    </location>
</feature>
<sequence length="189" mass="22219">MNVSDRRRQEEYQDISSRICITNFGVKQEGLLSYVIEISVQLKGYLKSNKTNSKDQEYSKDRCEISSREDEIDHISANICLNLDAFENEIKEARKITEFIVIGEKKNMYLIIIDHREKVLRFGRLHSIESYFEIVEESTSFKPKEKSEFFFTIKIFFIVVGFCDIATVVLFLIFLPFWQSLLLHFIFGG</sequence>
<keyword evidence="3" id="KW-1185">Reference proteome</keyword>
<evidence type="ECO:0000313" key="2">
    <source>
        <dbReference type="EMBL" id="ETO00490.1"/>
    </source>
</evidence>
<keyword evidence="1" id="KW-0472">Membrane</keyword>
<comment type="caution">
    <text evidence="2">The sequence shown here is derived from an EMBL/GenBank/DDBJ whole genome shotgun (WGS) entry which is preliminary data.</text>
</comment>
<name>X6LIF5_RETFI</name>
<keyword evidence="1" id="KW-0812">Transmembrane</keyword>
<protein>
    <submittedName>
        <fullName evidence="2">Uncharacterized protein</fullName>
    </submittedName>
</protein>
<organism evidence="2 3">
    <name type="scientific">Reticulomyxa filosa</name>
    <dbReference type="NCBI Taxonomy" id="46433"/>
    <lineage>
        <taxon>Eukaryota</taxon>
        <taxon>Sar</taxon>
        <taxon>Rhizaria</taxon>
        <taxon>Retaria</taxon>
        <taxon>Foraminifera</taxon>
        <taxon>Monothalamids</taxon>
        <taxon>Reticulomyxidae</taxon>
        <taxon>Reticulomyxa</taxon>
    </lineage>
</organism>
<dbReference type="EMBL" id="ASPP01040880">
    <property type="protein sequence ID" value="ETO00490.1"/>
    <property type="molecule type" value="Genomic_DNA"/>
</dbReference>
<dbReference type="AlphaFoldDB" id="X6LIF5"/>